<dbReference type="GO" id="GO:0005634">
    <property type="term" value="C:nucleus"/>
    <property type="evidence" value="ECO:0007669"/>
    <property type="project" value="TreeGrafter"/>
</dbReference>
<dbReference type="GO" id="GO:0006281">
    <property type="term" value="P:DNA repair"/>
    <property type="evidence" value="ECO:0007669"/>
    <property type="project" value="TreeGrafter"/>
</dbReference>
<evidence type="ECO:0000256" key="7">
    <source>
        <dbReference type="ARBA" id="ARBA00022833"/>
    </source>
</evidence>
<dbReference type="PANTHER" id="PTHR45626:SF38">
    <property type="entry name" value="DEAD-BOX PROTEIN"/>
    <property type="match status" value="1"/>
</dbReference>
<comment type="caution">
    <text evidence="13">The sequence shown here is derived from an EMBL/GenBank/DDBJ whole genome shotgun (WGS) entry which is preliminary data.</text>
</comment>
<feature type="domain" description="Helicase ATP-binding" evidence="11">
    <location>
        <begin position="854"/>
        <end position="1050"/>
    </location>
</feature>
<evidence type="ECO:0000259" key="12">
    <source>
        <dbReference type="PROSITE" id="PS51194"/>
    </source>
</evidence>
<dbReference type="InterPro" id="IPR017907">
    <property type="entry name" value="Znf_RING_CS"/>
</dbReference>
<dbReference type="Gene3D" id="3.30.40.10">
    <property type="entry name" value="Zinc/RING finger domain, C3HC4 (zinc finger)"/>
    <property type="match status" value="1"/>
</dbReference>
<dbReference type="InterPro" id="IPR013083">
    <property type="entry name" value="Znf_RING/FYVE/PHD"/>
</dbReference>
<dbReference type="InterPro" id="IPR038718">
    <property type="entry name" value="SNF2-like_sf"/>
</dbReference>
<evidence type="ECO:0000256" key="8">
    <source>
        <dbReference type="ARBA" id="ARBA00022840"/>
    </source>
</evidence>
<protein>
    <recommendedName>
        <fullName evidence="15">SNF2 super family</fullName>
    </recommendedName>
</protein>
<dbReference type="GO" id="GO:0016787">
    <property type="term" value="F:hydrolase activity"/>
    <property type="evidence" value="ECO:0007669"/>
    <property type="project" value="UniProtKB-KW"/>
</dbReference>
<dbReference type="InterPro" id="IPR000330">
    <property type="entry name" value="SNF2_N"/>
</dbReference>
<evidence type="ECO:0000313" key="14">
    <source>
        <dbReference type="Proteomes" id="UP001445335"/>
    </source>
</evidence>
<dbReference type="CDD" id="cd18008">
    <property type="entry name" value="DEXDc_SHPRH-like"/>
    <property type="match status" value="1"/>
</dbReference>
<keyword evidence="2" id="KW-0479">Metal-binding</keyword>
<gene>
    <name evidence="13" type="ORF">WJX81_000554</name>
</gene>
<dbReference type="InterPro" id="IPR049730">
    <property type="entry name" value="SNF2/RAD54-like_C"/>
</dbReference>
<dbReference type="Pfam" id="PF00176">
    <property type="entry name" value="SNF2-rel_dom"/>
    <property type="match status" value="1"/>
</dbReference>
<dbReference type="GO" id="GO:0004386">
    <property type="term" value="F:helicase activity"/>
    <property type="evidence" value="ECO:0007669"/>
    <property type="project" value="UniProtKB-KW"/>
</dbReference>
<keyword evidence="4 9" id="KW-0863">Zinc-finger</keyword>
<keyword evidence="8" id="KW-0067">ATP-binding</keyword>
<dbReference type="SMART" id="SM00487">
    <property type="entry name" value="DEXDc"/>
    <property type="match status" value="1"/>
</dbReference>
<feature type="domain" description="Helicase C-terminal" evidence="12">
    <location>
        <begin position="1295"/>
        <end position="1455"/>
    </location>
</feature>
<evidence type="ECO:0000256" key="1">
    <source>
        <dbReference type="ARBA" id="ARBA00008438"/>
    </source>
</evidence>
<dbReference type="SMART" id="SM00184">
    <property type="entry name" value="RING"/>
    <property type="match status" value="1"/>
</dbReference>
<keyword evidence="6" id="KW-0347">Helicase</keyword>
<evidence type="ECO:0000313" key="13">
    <source>
        <dbReference type="EMBL" id="KAK9827581.1"/>
    </source>
</evidence>
<evidence type="ECO:0000256" key="2">
    <source>
        <dbReference type="ARBA" id="ARBA00022723"/>
    </source>
</evidence>
<dbReference type="CDD" id="cd18793">
    <property type="entry name" value="SF2_C_SNF"/>
    <property type="match status" value="1"/>
</dbReference>
<dbReference type="Gene3D" id="3.40.50.10810">
    <property type="entry name" value="Tandem AAA-ATPase domain"/>
    <property type="match status" value="1"/>
</dbReference>
<dbReference type="EMBL" id="JALJOU010000057">
    <property type="protein sequence ID" value="KAK9827581.1"/>
    <property type="molecule type" value="Genomic_DNA"/>
</dbReference>
<dbReference type="Proteomes" id="UP001445335">
    <property type="component" value="Unassembled WGS sequence"/>
</dbReference>
<evidence type="ECO:0000259" key="11">
    <source>
        <dbReference type="PROSITE" id="PS51192"/>
    </source>
</evidence>
<dbReference type="GO" id="GO:0008094">
    <property type="term" value="F:ATP-dependent activity, acting on DNA"/>
    <property type="evidence" value="ECO:0007669"/>
    <property type="project" value="TreeGrafter"/>
</dbReference>
<reference evidence="13 14" key="1">
    <citation type="journal article" date="2024" name="Nat. Commun.">
        <title>Phylogenomics reveals the evolutionary origins of lichenization in chlorophyte algae.</title>
        <authorList>
            <person name="Puginier C."/>
            <person name="Libourel C."/>
            <person name="Otte J."/>
            <person name="Skaloud P."/>
            <person name="Haon M."/>
            <person name="Grisel S."/>
            <person name="Petersen M."/>
            <person name="Berrin J.G."/>
            <person name="Delaux P.M."/>
            <person name="Dal Grande F."/>
            <person name="Keller J."/>
        </authorList>
    </citation>
    <scope>NUCLEOTIDE SEQUENCE [LARGE SCALE GENOMIC DNA]</scope>
    <source>
        <strain evidence="13 14">SAG 245.80</strain>
    </source>
</reference>
<keyword evidence="3" id="KW-0547">Nucleotide-binding</keyword>
<accession>A0AAW1R1G8</accession>
<dbReference type="GO" id="GO:0008270">
    <property type="term" value="F:zinc ion binding"/>
    <property type="evidence" value="ECO:0007669"/>
    <property type="project" value="UniProtKB-KW"/>
</dbReference>
<sequence length="1532" mass="169039">MDVDGAGNAELGQAVNSALPDQAHGALQTAAAAAAEDDAAQGDLVWDPNARHVRQVCSEHAFYTTTSTANCTACNSCVCFICEVPARQCQLWGMGNSRLEHCNAWDDGGYYTQTRDQRRHRHALLERGMAQRQAQAQGQAGPADAQAPAPGLGLAQAATMVASQALIRELQQPAGSPAAAAPLLPFAAAQAAALSMVELGTIRLVSKVVGNDSLAGLRKRVTTCGFYSGPMRSESMYGRLGLENVAAKIWDQTVMEALPMRLFFAPLGLDLKDKDLTVKRTRRVMMVHYDGCEAACTKGVSIHKNARIKTWLAAAARAFNVNFAEHELIPFFLRGSELNFSTGTRGETPPGNRVVPVSLLVGRDLTGHGQINLGPSLVVHESQANNGMVTFRVPSREALGWGGLTTSPPVYALIHHRKKSDPQPVAPYTFGYNRNPPKLFGHPVLLPLPRGGARGGPEVAVALIKALLDSLAPYRKDGSFRDIQGTRPTLLRCSTSAYVQYRRPQPPLEEDPVLFSNERDPPGYHESPQGSTYIVEDKLFLLAEWDDAVQDEYDLAAWTYPHVDQSASERLMAETSELLKADEARVRKRKECNEKPVKLITELVKHCKAQCPTVAPVQSGKWRTMNPMARCRFALVSPSAKELEYAKDCFALVAQDVEDEPDDDILPVSLRVGRSRCPEGARWLAENAHGKLICNAEYTTAAITVFVWRSAKGGERHKPFFEDPCHWPVRRITTGRRSRSYEYPLRHTMNALLRGVENYDAYMADLEAAQQTLMGVCDRGINNLMKMVETGERPEADQPEGLAVELHPYQRQSLRVMLDCESGEGGWRQRLWLLLKAASGERYWFSPLLQRGAWDVPAMSFGGFLAEEMGLGKTVEVLALTLANPAPALTIAAGVYDHEGLMHSRATLVMCAVSLEGQWIEEAKTKLNRAPRVCKYHGQCRVRDVLKLANNYDLVIATYQTLGSDFQLESGRMISAGLDVKKDRNYFPPLGRIKWHRVVLDESHTIKFGNTKQAKACIALSSDRRWCVSGTPLNTDINDLLSQFNFLGLIPFGHKPFFDLHVRKHYELARWGFRCFRMDLEEYTAEILLFALRRCMIRHTAASGVLRLPPKTEDLVPVELTQRERGEYMRCYADANTQYQRYKTAGPSYVTRHLLQIMSLLNPLRLICSGGALRTSDVTVPTLPDPHLNDGGAKGGRIAHDEAMIAPDEDCAVCLNPYERPTKTVCNHWFCMDCIMLVTMRQAECALHFQEVGPDAGHMYGMNLTDLTEGTPFNPPEPVPESAVDRAGIFMADSKLDVLMRQLAAMRAGNPNAKALVFTQFATTLEWLKVRLQQQGYSFCTVTGSMTQPQRAREIKAFQSDPAKTVFLLTMRAGAVGINLTMATHVLLLEPALNPALEDQAIGRAWRMGQMNLVTVRRLYVKGSIEECIMEVGRQLRESASQADPNAPPRMYGYGNYARTPAGEAVIPGNVVNDRQGLRLDEMDMLFSAPEFPPLPIDVAAEAAAAAAAADAAAAAPAVLPLPLPFFPPAAR</sequence>
<dbReference type="PANTHER" id="PTHR45626">
    <property type="entry name" value="TRANSCRIPTION TERMINATION FACTOR 2-RELATED"/>
    <property type="match status" value="1"/>
</dbReference>
<dbReference type="PROSITE" id="PS51192">
    <property type="entry name" value="HELICASE_ATP_BIND_1"/>
    <property type="match status" value="1"/>
</dbReference>
<evidence type="ECO:0000256" key="3">
    <source>
        <dbReference type="ARBA" id="ARBA00022741"/>
    </source>
</evidence>
<comment type="similarity">
    <text evidence="1">Belongs to the SNF2/RAD54 helicase family. RAD16 subfamily.</text>
</comment>
<proteinExistence type="inferred from homology"/>
<dbReference type="Gene3D" id="3.40.50.300">
    <property type="entry name" value="P-loop containing nucleotide triphosphate hydrolases"/>
    <property type="match status" value="1"/>
</dbReference>
<keyword evidence="14" id="KW-1185">Reference proteome</keyword>
<dbReference type="PROSITE" id="PS51194">
    <property type="entry name" value="HELICASE_CTER"/>
    <property type="match status" value="1"/>
</dbReference>
<dbReference type="SUPFAM" id="SSF57850">
    <property type="entry name" value="RING/U-box"/>
    <property type="match status" value="1"/>
</dbReference>
<evidence type="ECO:0000256" key="6">
    <source>
        <dbReference type="ARBA" id="ARBA00022806"/>
    </source>
</evidence>
<evidence type="ECO:0008006" key="15">
    <source>
        <dbReference type="Google" id="ProtNLM"/>
    </source>
</evidence>
<dbReference type="InterPro" id="IPR050628">
    <property type="entry name" value="SNF2_RAD54_helicase_TF"/>
</dbReference>
<dbReference type="GO" id="GO:0005524">
    <property type="term" value="F:ATP binding"/>
    <property type="evidence" value="ECO:0007669"/>
    <property type="project" value="UniProtKB-KW"/>
</dbReference>
<evidence type="ECO:0000256" key="9">
    <source>
        <dbReference type="PROSITE-ProRule" id="PRU00175"/>
    </source>
</evidence>
<dbReference type="InterPro" id="IPR014001">
    <property type="entry name" value="Helicase_ATP-bd"/>
</dbReference>
<dbReference type="PROSITE" id="PS00518">
    <property type="entry name" value="ZF_RING_1"/>
    <property type="match status" value="1"/>
</dbReference>
<name>A0AAW1R1G8_9CHLO</name>
<keyword evidence="7" id="KW-0862">Zinc</keyword>
<dbReference type="InterPro" id="IPR027417">
    <property type="entry name" value="P-loop_NTPase"/>
</dbReference>
<dbReference type="InterPro" id="IPR001650">
    <property type="entry name" value="Helicase_C-like"/>
</dbReference>
<dbReference type="Pfam" id="PF13445">
    <property type="entry name" value="zf-RING_UBOX"/>
    <property type="match status" value="1"/>
</dbReference>
<dbReference type="InterPro" id="IPR027370">
    <property type="entry name" value="Znf-RING_euk"/>
</dbReference>
<feature type="domain" description="RING-type" evidence="10">
    <location>
        <begin position="1211"/>
        <end position="1248"/>
    </location>
</feature>
<evidence type="ECO:0000256" key="4">
    <source>
        <dbReference type="ARBA" id="ARBA00022771"/>
    </source>
</evidence>
<evidence type="ECO:0000256" key="5">
    <source>
        <dbReference type="ARBA" id="ARBA00022801"/>
    </source>
</evidence>
<dbReference type="SMART" id="SM00490">
    <property type="entry name" value="HELICc"/>
    <property type="match status" value="1"/>
</dbReference>
<organism evidence="13 14">
    <name type="scientific">Elliptochloris bilobata</name>
    <dbReference type="NCBI Taxonomy" id="381761"/>
    <lineage>
        <taxon>Eukaryota</taxon>
        <taxon>Viridiplantae</taxon>
        <taxon>Chlorophyta</taxon>
        <taxon>core chlorophytes</taxon>
        <taxon>Trebouxiophyceae</taxon>
        <taxon>Trebouxiophyceae incertae sedis</taxon>
        <taxon>Elliptochloris clade</taxon>
        <taxon>Elliptochloris</taxon>
    </lineage>
</organism>
<dbReference type="Pfam" id="PF00271">
    <property type="entry name" value="Helicase_C"/>
    <property type="match status" value="1"/>
</dbReference>
<dbReference type="SUPFAM" id="SSF52540">
    <property type="entry name" value="P-loop containing nucleoside triphosphate hydrolases"/>
    <property type="match status" value="2"/>
</dbReference>
<dbReference type="PROSITE" id="PS50089">
    <property type="entry name" value="ZF_RING_2"/>
    <property type="match status" value="1"/>
</dbReference>
<dbReference type="InterPro" id="IPR001841">
    <property type="entry name" value="Znf_RING"/>
</dbReference>
<evidence type="ECO:0000259" key="10">
    <source>
        <dbReference type="PROSITE" id="PS50089"/>
    </source>
</evidence>
<keyword evidence="5" id="KW-0378">Hydrolase</keyword>